<evidence type="ECO:0000313" key="1">
    <source>
        <dbReference type="EMBL" id="JAE38779.1"/>
    </source>
</evidence>
<sequence>MLAMFARSCFLPRIKDLKFTRLYEKKIASTCSSKIT</sequence>
<accession>A0A0A9HSH1</accession>
<proteinExistence type="predicted"/>
<organism evidence="1">
    <name type="scientific">Arundo donax</name>
    <name type="common">Giant reed</name>
    <name type="synonym">Donax arundinaceus</name>
    <dbReference type="NCBI Taxonomy" id="35708"/>
    <lineage>
        <taxon>Eukaryota</taxon>
        <taxon>Viridiplantae</taxon>
        <taxon>Streptophyta</taxon>
        <taxon>Embryophyta</taxon>
        <taxon>Tracheophyta</taxon>
        <taxon>Spermatophyta</taxon>
        <taxon>Magnoliopsida</taxon>
        <taxon>Liliopsida</taxon>
        <taxon>Poales</taxon>
        <taxon>Poaceae</taxon>
        <taxon>PACMAD clade</taxon>
        <taxon>Arundinoideae</taxon>
        <taxon>Arundineae</taxon>
        <taxon>Arundo</taxon>
    </lineage>
</organism>
<dbReference type="EMBL" id="GBRH01159117">
    <property type="protein sequence ID" value="JAE38779.1"/>
    <property type="molecule type" value="Transcribed_RNA"/>
</dbReference>
<reference evidence="1" key="2">
    <citation type="journal article" date="2015" name="Data Brief">
        <title>Shoot transcriptome of the giant reed, Arundo donax.</title>
        <authorList>
            <person name="Barrero R.A."/>
            <person name="Guerrero F.D."/>
            <person name="Moolhuijzen P."/>
            <person name="Goolsby J.A."/>
            <person name="Tidwell J."/>
            <person name="Bellgard S.E."/>
            <person name="Bellgard M.I."/>
        </authorList>
    </citation>
    <scope>NUCLEOTIDE SEQUENCE</scope>
    <source>
        <tissue evidence="1">Shoot tissue taken approximately 20 cm above the soil surface</tissue>
    </source>
</reference>
<name>A0A0A9HSH1_ARUDO</name>
<dbReference type="AlphaFoldDB" id="A0A0A9HSH1"/>
<protein>
    <submittedName>
        <fullName evidence="1">Uncharacterized protein</fullName>
    </submittedName>
</protein>
<reference evidence="1" key="1">
    <citation type="submission" date="2014-09" db="EMBL/GenBank/DDBJ databases">
        <authorList>
            <person name="Magalhaes I.L.F."/>
            <person name="Oliveira U."/>
            <person name="Santos F.R."/>
            <person name="Vidigal T.H.D.A."/>
            <person name="Brescovit A.D."/>
            <person name="Santos A.J."/>
        </authorList>
    </citation>
    <scope>NUCLEOTIDE SEQUENCE</scope>
    <source>
        <tissue evidence="1">Shoot tissue taken approximately 20 cm above the soil surface</tissue>
    </source>
</reference>